<reference evidence="3" key="1">
    <citation type="journal article" date="2014" name="Genome Announc.">
        <title>Draft Genome Sequence of Clostridium straminisolvens Strain JCM 21531T, Isolated from a Cellulose-Degrading Bacterial Community.</title>
        <authorList>
            <person name="Yuki M."/>
            <person name="Oshima K."/>
            <person name="Suda W."/>
            <person name="Sakamoto M."/>
            <person name="Kitamura K."/>
            <person name="Iida T."/>
            <person name="Hattori M."/>
            <person name="Ohkuma M."/>
        </authorList>
    </citation>
    <scope>NUCLEOTIDE SEQUENCE [LARGE SCALE GENOMIC DNA]</scope>
    <source>
        <strain evidence="3">JCM 21531</strain>
    </source>
</reference>
<organism evidence="3 4">
    <name type="scientific">Acetivibrio straminisolvens JCM 21531</name>
    <dbReference type="NCBI Taxonomy" id="1294263"/>
    <lineage>
        <taxon>Bacteria</taxon>
        <taxon>Bacillati</taxon>
        <taxon>Bacillota</taxon>
        <taxon>Clostridia</taxon>
        <taxon>Eubacteriales</taxon>
        <taxon>Oscillospiraceae</taxon>
        <taxon>Acetivibrio</taxon>
    </lineage>
</organism>
<dbReference type="GO" id="GO:0016878">
    <property type="term" value="F:acid-thiol ligase activity"/>
    <property type="evidence" value="ECO:0007669"/>
    <property type="project" value="TreeGrafter"/>
</dbReference>
<dbReference type="EMBL" id="BAVR01000001">
    <property type="protein sequence ID" value="GAE86705.1"/>
    <property type="molecule type" value="Genomic_DNA"/>
</dbReference>
<protein>
    <submittedName>
        <fullName evidence="3">Long-chain-fatty-acid-CoA ligase</fullName>
    </submittedName>
</protein>
<comment type="caution">
    <text evidence="3">The sequence shown here is derived from an EMBL/GenBank/DDBJ whole genome shotgun (WGS) entry which is preliminary data.</text>
</comment>
<dbReference type="GO" id="GO:0044550">
    <property type="term" value="P:secondary metabolite biosynthetic process"/>
    <property type="evidence" value="ECO:0007669"/>
    <property type="project" value="TreeGrafter"/>
</dbReference>
<dbReference type="InterPro" id="IPR000873">
    <property type="entry name" value="AMP-dep_synth/lig_dom"/>
</dbReference>
<keyword evidence="4" id="KW-1185">Reference proteome</keyword>
<sequence>MCGYKTLTDMIVSRGSEDKKGITFILSDTEECFVSYKNLYLSALNLLHRLQSAGFKPKDEVIFQIDDNQKFILTFWACILGGMIPVPVTTGTNDEHKLKLFKIWEVLNNPRIIISQEFIGKLEAYAHKNGLSEKMEVIKKRAEFIYDKLDMECYGKIHETQPDDIAFIQFSSGSTGTRKEL</sequence>
<accession>W4UZL2</accession>
<keyword evidence="1 3" id="KW-0436">Ligase</keyword>
<dbReference type="Gene3D" id="3.40.50.12780">
    <property type="entry name" value="N-terminal domain of ligase-like"/>
    <property type="match status" value="1"/>
</dbReference>
<dbReference type="Proteomes" id="UP000019109">
    <property type="component" value="Unassembled WGS sequence"/>
</dbReference>
<gene>
    <name evidence="3" type="ORF">JCM21531_26</name>
</gene>
<dbReference type="AlphaFoldDB" id="W4UZL2"/>
<proteinExistence type="predicted"/>
<dbReference type="PANTHER" id="PTHR43352:SF1">
    <property type="entry name" value="ANTHRANILATE--COA LIGASE"/>
    <property type="match status" value="1"/>
</dbReference>
<evidence type="ECO:0000313" key="3">
    <source>
        <dbReference type="EMBL" id="GAE86705.1"/>
    </source>
</evidence>
<dbReference type="PANTHER" id="PTHR43352">
    <property type="entry name" value="ACETYL-COA SYNTHETASE"/>
    <property type="match status" value="1"/>
</dbReference>
<evidence type="ECO:0000256" key="1">
    <source>
        <dbReference type="ARBA" id="ARBA00022598"/>
    </source>
</evidence>
<feature type="domain" description="AMP-dependent synthetase/ligase" evidence="2">
    <location>
        <begin position="29"/>
        <end position="179"/>
    </location>
</feature>
<evidence type="ECO:0000313" key="4">
    <source>
        <dbReference type="Proteomes" id="UP000019109"/>
    </source>
</evidence>
<evidence type="ECO:0000259" key="2">
    <source>
        <dbReference type="Pfam" id="PF00501"/>
    </source>
</evidence>
<dbReference type="InterPro" id="IPR042099">
    <property type="entry name" value="ANL_N_sf"/>
</dbReference>
<name>W4UZL2_9FIRM</name>
<dbReference type="Pfam" id="PF00501">
    <property type="entry name" value="AMP-binding"/>
    <property type="match status" value="1"/>
</dbReference>
<dbReference type="SUPFAM" id="SSF56801">
    <property type="entry name" value="Acetyl-CoA synthetase-like"/>
    <property type="match status" value="1"/>
</dbReference>
<dbReference type="STRING" id="1294263.JCM21531_26"/>